<keyword evidence="3" id="KW-1185">Reference proteome</keyword>
<dbReference type="InterPro" id="IPR037883">
    <property type="entry name" value="Knr4/Smi1-like_sf"/>
</dbReference>
<dbReference type="InterPro" id="IPR018958">
    <property type="entry name" value="Knr4/Smi1-like_dom"/>
</dbReference>
<proteinExistence type="predicted"/>
<accession>A0ABS5LJP9</accession>
<dbReference type="SUPFAM" id="SSF160631">
    <property type="entry name" value="SMI1/KNR4-like"/>
    <property type="match status" value="1"/>
</dbReference>
<reference evidence="2 3" key="1">
    <citation type="submission" date="2021-04" db="EMBL/GenBank/DDBJ databases">
        <title>Metabacillus sp. strain KIGAM252 whole genome sequence.</title>
        <authorList>
            <person name="Seo M.-J."/>
            <person name="Cho E.-S."/>
            <person name="Hwang C.Y."/>
            <person name="Yoon D.J."/>
        </authorList>
    </citation>
    <scope>NUCLEOTIDE SEQUENCE [LARGE SCALE GENOMIC DNA]</scope>
    <source>
        <strain evidence="2 3">KIGAM252</strain>
    </source>
</reference>
<dbReference type="RefSeq" id="WP_211561453.1">
    <property type="nucleotide sequence ID" value="NZ_JAGVRK010000001.1"/>
</dbReference>
<dbReference type="Gene3D" id="3.40.1580.10">
    <property type="entry name" value="SMI1/KNR4-like"/>
    <property type="match status" value="1"/>
</dbReference>
<comment type="caution">
    <text evidence="2">The sequence shown here is derived from an EMBL/GenBank/DDBJ whole genome shotgun (WGS) entry which is preliminary data.</text>
</comment>
<dbReference type="Pfam" id="PF14568">
    <property type="entry name" value="SUKH_6"/>
    <property type="match status" value="1"/>
</dbReference>
<dbReference type="SMART" id="SM00860">
    <property type="entry name" value="SMI1_KNR4"/>
    <property type="match status" value="1"/>
</dbReference>
<evidence type="ECO:0000313" key="2">
    <source>
        <dbReference type="EMBL" id="MBS2970793.1"/>
    </source>
</evidence>
<dbReference type="Proteomes" id="UP000682403">
    <property type="component" value="Unassembled WGS sequence"/>
</dbReference>
<evidence type="ECO:0000313" key="3">
    <source>
        <dbReference type="Proteomes" id="UP000682403"/>
    </source>
</evidence>
<evidence type="ECO:0000259" key="1">
    <source>
        <dbReference type="SMART" id="SM00860"/>
    </source>
</evidence>
<organism evidence="2 3">
    <name type="scientific">Metabacillus flavus</name>
    <dbReference type="NCBI Taxonomy" id="2823519"/>
    <lineage>
        <taxon>Bacteria</taxon>
        <taxon>Bacillati</taxon>
        <taxon>Bacillota</taxon>
        <taxon>Bacilli</taxon>
        <taxon>Bacillales</taxon>
        <taxon>Bacillaceae</taxon>
        <taxon>Metabacillus</taxon>
    </lineage>
</organism>
<protein>
    <submittedName>
        <fullName evidence="2">SMI1/KNR4 family protein</fullName>
    </submittedName>
</protein>
<feature type="domain" description="Knr4/Smi1-like" evidence="1">
    <location>
        <begin position="12"/>
        <end position="139"/>
    </location>
</feature>
<sequence>MKKVEWIQPDAPIADKEINLVEQYFGIEFPKDYKECVKKYNGGYPEPDVFKVGEDREEIFLCLLSYTSEESNIVKVYDLGAGSFPSGIFPFARDPFGNKICFDYRESKDSPEIIFLDHELEGEEAIYYVCETFTGLLDRLYKFD</sequence>
<gene>
    <name evidence="2" type="ORF">J9317_18785</name>
</gene>
<dbReference type="EMBL" id="JAGVRK010000001">
    <property type="protein sequence ID" value="MBS2970793.1"/>
    <property type="molecule type" value="Genomic_DNA"/>
</dbReference>
<name>A0ABS5LJP9_9BACI</name>